<dbReference type="PANTHER" id="PTHR30502">
    <property type="entry name" value="2-KETO-3-DEOXY-L-RHAMNONATE ALDOLASE"/>
    <property type="match status" value="1"/>
</dbReference>
<evidence type="ECO:0000256" key="1">
    <source>
        <dbReference type="ARBA" id="ARBA00005568"/>
    </source>
</evidence>
<dbReference type="GO" id="GO:0046872">
    <property type="term" value="F:metal ion binding"/>
    <property type="evidence" value="ECO:0007669"/>
    <property type="project" value="UniProtKB-KW"/>
</dbReference>
<dbReference type="Pfam" id="PF03328">
    <property type="entry name" value="HpcH_HpaI"/>
    <property type="match status" value="1"/>
</dbReference>
<reference evidence="5" key="2">
    <citation type="submission" date="2021-04" db="EMBL/GenBank/DDBJ databases">
        <authorList>
            <person name="Gilroy R."/>
        </authorList>
    </citation>
    <scope>NUCLEOTIDE SEQUENCE</scope>
    <source>
        <strain evidence="5">CHK178-16964</strain>
    </source>
</reference>
<comment type="similarity">
    <text evidence="1">Belongs to the HpcH/HpaI aldolase family.</text>
</comment>
<sequence length="257" mass="28461">MEIAAIKERLKQGGRVTGTMVTVFQNPDIVKMLKVCGFDYILIDCEHGCFDYSEAARLIGVARAVGMAAIVRIPEIRREPVLKYMEMGADGLLLPGTETKEEAELLVRYSKYAPMGERGVSFSRPHTGYEKINSHEYMESSNRDTMLICQIESKKGVDNIEEIIATEGIDAALVGPNDMSQDYGILGDYYAPVMTEAYDKVLTAAKKAGKVAGVHFGKKEFLEKLIKDGYQLTMCGADVSFLMDGARNVISYLSQIR</sequence>
<dbReference type="EMBL" id="DWZA01000004">
    <property type="protein sequence ID" value="HJA70049.1"/>
    <property type="molecule type" value="Genomic_DNA"/>
</dbReference>
<evidence type="ECO:0000313" key="5">
    <source>
        <dbReference type="EMBL" id="HJA70049.1"/>
    </source>
</evidence>
<dbReference type="PANTHER" id="PTHR30502:SF0">
    <property type="entry name" value="PHOSPHOENOLPYRUVATE CARBOXYLASE FAMILY PROTEIN"/>
    <property type="match status" value="1"/>
</dbReference>
<dbReference type="GO" id="GO:0016832">
    <property type="term" value="F:aldehyde-lyase activity"/>
    <property type="evidence" value="ECO:0007669"/>
    <property type="project" value="TreeGrafter"/>
</dbReference>
<dbReference type="Gene3D" id="3.20.20.60">
    <property type="entry name" value="Phosphoenolpyruvate-binding domains"/>
    <property type="match status" value="1"/>
</dbReference>
<gene>
    <name evidence="5" type="ORF">IAA07_00525</name>
</gene>
<proteinExistence type="inferred from homology"/>
<keyword evidence="2" id="KW-0479">Metal-binding</keyword>
<comment type="caution">
    <text evidence="5">The sequence shown here is derived from an EMBL/GenBank/DDBJ whole genome shotgun (WGS) entry which is preliminary data.</text>
</comment>
<dbReference type="InterPro" id="IPR040442">
    <property type="entry name" value="Pyrv_kinase-like_dom_sf"/>
</dbReference>
<name>A0A9D2HGF4_9FIRM</name>
<dbReference type="InterPro" id="IPR005000">
    <property type="entry name" value="Aldolase/citrate-lyase_domain"/>
</dbReference>
<dbReference type="SUPFAM" id="SSF51621">
    <property type="entry name" value="Phosphoenolpyruvate/pyruvate domain"/>
    <property type="match status" value="1"/>
</dbReference>
<dbReference type="InterPro" id="IPR050251">
    <property type="entry name" value="HpcH-HpaI_aldolase"/>
</dbReference>
<evidence type="ECO:0000256" key="2">
    <source>
        <dbReference type="ARBA" id="ARBA00022723"/>
    </source>
</evidence>
<dbReference type="AlphaFoldDB" id="A0A9D2HGF4"/>
<feature type="domain" description="HpcH/HpaI aldolase/citrate lyase" evidence="4">
    <location>
        <begin position="25"/>
        <end position="242"/>
    </location>
</feature>
<reference evidence="5" key="1">
    <citation type="journal article" date="2021" name="PeerJ">
        <title>Extensive microbial diversity within the chicken gut microbiome revealed by metagenomics and culture.</title>
        <authorList>
            <person name="Gilroy R."/>
            <person name="Ravi A."/>
            <person name="Getino M."/>
            <person name="Pursley I."/>
            <person name="Horton D.L."/>
            <person name="Alikhan N.F."/>
            <person name="Baker D."/>
            <person name="Gharbi K."/>
            <person name="Hall N."/>
            <person name="Watson M."/>
            <person name="Adriaenssens E.M."/>
            <person name="Foster-Nyarko E."/>
            <person name="Jarju S."/>
            <person name="Secka A."/>
            <person name="Antonio M."/>
            <person name="Oren A."/>
            <person name="Chaudhuri R.R."/>
            <person name="La Ragione R."/>
            <person name="Hildebrand F."/>
            <person name="Pallen M.J."/>
        </authorList>
    </citation>
    <scope>NUCLEOTIDE SEQUENCE</scope>
    <source>
        <strain evidence="5">CHK178-16964</strain>
    </source>
</reference>
<organism evidence="5 6">
    <name type="scientific">Candidatus Lachnoclostridium stercoravium</name>
    <dbReference type="NCBI Taxonomy" id="2838633"/>
    <lineage>
        <taxon>Bacteria</taxon>
        <taxon>Bacillati</taxon>
        <taxon>Bacillota</taxon>
        <taxon>Clostridia</taxon>
        <taxon>Lachnospirales</taxon>
        <taxon>Lachnospiraceae</taxon>
    </lineage>
</organism>
<evidence type="ECO:0000313" key="6">
    <source>
        <dbReference type="Proteomes" id="UP000823900"/>
    </source>
</evidence>
<protein>
    <recommendedName>
        <fullName evidence="4">HpcH/HpaI aldolase/citrate lyase domain-containing protein</fullName>
    </recommendedName>
</protein>
<keyword evidence="3" id="KW-0456">Lyase</keyword>
<evidence type="ECO:0000259" key="4">
    <source>
        <dbReference type="Pfam" id="PF03328"/>
    </source>
</evidence>
<dbReference type="GO" id="GO:0005737">
    <property type="term" value="C:cytoplasm"/>
    <property type="evidence" value="ECO:0007669"/>
    <property type="project" value="TreeGrafter"/>
</dbReference>
<dbReference type="Proteomes" id="UP000823900">
    <property type="component" value="Unassembled WGS sequence"/>
</dbReference>
<evidence type="ECO:0000256" key="3">
    <source>
        <dbReference type="ARBA" id="ARBA00023239"/>
    </source>
</evidence>
<dbReference type="InterPro" id="IPR015813">
    <property type="entry name" value="Pyrv/PenolPyrv_kinase-like_dom"/>
</dbReference>
<accession>A0A9D2HGF4</accession>